<dbReference type="EMBL" id="AGUE01000076">
    <property type="protein sequence ID" value="EHL00653.1"/>
    <property type="molecule type" value="Genomic_DNA"/>
</dbReference>
<dbReference type="Proteomes" id="UP000005446">
    <property type="component" value="Unassembled WGS sequence"/>
</dbReference>
<comment type="caution">
    <text evidence="1">The sequence shown here is derived from an EMBL/GenBank/DDBJ whole genome shotgun (WGS) entry which is preliminary data.</text>
</comment>
<dbReference type="PANTHER" id="PTHR47524:SF1">
    <property type="entry name" value="20S RRNA ACCUMULATION PROTEIN 4"/>
    <property type="match status" value="1"/>
</dbReference>
<reference evidence="1 2" key="1">
    <citation type="journal article" date="2012" name="Eukaryot. Cell">
        <title>Genome sequence of the fungus Glarea lozoyensis: the first genome sequence of a species from the Helotiaceae family.</title>
        <authorList>
            <person name="Youssar L."/>
            <person name="Gruening B.A."/>
            <person name="Erxleben A."/>
            <person name="Guenther S."/>
            <person name="Huettel W."/>
        </authorList>
    </citation>
    <scope>NUCLEOTIDE SEQUENCE [LARGE SCALE GENOMIC DNA]</scope>
    <source>
        <strain evidence="2">ATCC 74030 / MF5533</strain>
    </source>
</reference>
<dbReference type="InParanoid" id="H0ELD4"/>
<accession>H0ELD4</accession>
<keyword evidence="2" id="KW-1185">Reference proteome</keyword>
<dbReference type="GO" id="GO:0030490">
    <property type="term" value="P:maturation of SSU-rRNA"/>
    <property type="evidence" value="ECO:0007669"/>
    <property type="project" value="TreeGrafter"/>
</dbReference>
<gene>
    <name evidence="1" type="ORF">M7I_3397</name>
</gene>
<name>H0ELD4_GLAL7</name>
<evidence type="ECO:0000313" key="2">
    <source>
        <dbReference type="Proteomes" id="UP000005446"/>
    </source>
</evidence>
<protein>
    <submittedName>
        <fullName evidence="1">Uncharacterized protein</fullName>
    </submittedName>
</protein>
<sequence length="107" mass="11716">MAPYDSDSDDGDDAASYTETNVLLGYAAEEPSDDTISYLGGTPSWINDETLPSATLAKCKAERRKCQSIAKFKNICRAEESGAKEGGSGGETKGQYWRNIIWVKRKQ</sequence>
<dbReference type="AlphaFoldDB" id="H0ELD4"/>
<dbReference type="PANTHER" id="PTHR47524">
    <property type="entry name" value="20S RRNA ACCUMULATION PROTEIN 4"/>
    <property type="match status" value="1"/>
</dbReference>
<proteinExistence type="predicted"/>
<dbReference type="HOGENOM" id="CLU_2210316_0_0_1"/>
<evidence type="ECO:0000313" key="1">
    <source>
        <dbReference type="EMBL" id="EHL00653.1"/>
    </source>
</evidence>
<organism evidence="1 2">
    <name type="scientific">Glarea lozoyensis (strain ATCC 74030 / MF5533)</name>
    <dbReference type="NCBI Taxonomy" id="1104152"/>
    <lineage>
        <taxon>Eukaryota</taxon>
        <taxon>Fungi</taxon>
        <taxon>Dikarya</taxon>
        <taxon>Ascomycota</taxon>
        <taxon>Pezizomycotina</taxon>
        <taxon>Leotiomycetes</taxon>
        <taxon>Helotiales</taxon>
        <taxon>Helotiaceae</taxon>
        <taxon>Glarea</taxon>
    </lineage>
</organism>
<dbReference type="OrthoDB" id="443682at2759"/>